<organism evidence="2 3">
    <name type="scientific">Rhodococcus xishaensis</name>
    <dbReference type="NCBI Taxonomy" id="2487364"/>
    <lineage>
        <taxon>Bacteria</taxon>
        <taxon>Bacillati</taxon>
        <taxon>Actinomycetota</taxon>
        <taxon>Actinomycetes</taxon>
        <taxon>Mycobacteriales</taxon>
        <taxon>Nocardiaceae</taxon>
        <taxon>Rhodococcus</taxon>
    </lineage>
</organism>
<dbReference type="AlphaFoldDB" id="A0A3S3AER2"/>
<evidence type="ECO:0000256" key="1">
    <source>
        <dbReference type="SAM" id="Phobius"/>
    </source>
</evidence>
<protein>
    <submittedName>
        <fullName evidence="2">Uncharacterized protein</fullName>
    </submittedName>
</protein>
<dbReference type="Proteomes" id="UP000283479">
    <property type="component" value="Unassembled WGS sequence"/>
</dbReference>
<gene>
    <name evidence="2" type="ORF">EGT50_09265</name>
</gene>
<comment type="caution">
    <text evidence="2">The sequence shown here is derived from an EMBL/GenBank/DDBJ whole genome shotgun (WGS) entry which is preliminary data.</text>
</comment>
<accession>A0A3S3AER2</accession>
<keyword evidence="1" id="KW-1133">Transmembrane helix</keyword>
<keyword evidence="1" id="KW-0472">Membrane</keyword>
<proteinExistence type="predicted"/>
<evidence type="ECO:0000313" key="3">
    <source>
        <dbReference type="Proteomes" id="UP000283479"/>
    </source>
</evidence>
<dbReference type="EMBL" id="RKLO01000003">
    <property type="protein sequence ID" value="RVW02908.1"/>
    <property type="molecule type" value="Genomic_DNA"/>
</dbReference>
<name>A0A3S3AER2_9NOCA</name>
<sequence length="289" mass="32309">MEAQRSGEDGRIPADWLYSRKMRWLIFLGLAMVASFALLWAWQTVAALVEGRFEYLWFYLPAFLSMAAVSVPGLEVIRSRMRTRARVGSCELRPEGTAITANRLHALLLRSYLLLGTVACLAFSVGMFTGVYTFPMTASQESLFPFLVGALGVCCGGYVVLLATGRLRNPLIVCTPTELRVRRGIETQSIEWDRIAGLEATSLREYQRNSAIRISPANPDALTIDRHYRGPFSGVLKSPPAIVAKADQFEVGAVPLYWFLRYYLEHPDDRRELADGRAVGRLLRGELVS</sequence>
<reference evidence="2 3" key="1">
    <citation type="submission" date="2018-11" db="EMBL/GenBank/DDBJ databases">
        <title>Rhodococcus spongicola sp. nov. and Rhodococcus xishaensis sp. nov. from marine sponges.</title>
        <authorList>
            <person name="Li L."/>
            <person name="Lin H.W."/>
        </authorList>
    </citation>
    <scope>NUCLEOTIDE SEQUENCE [LARGE SCALE GENOMIC DNA]</scope>
    <source>
        <strain evidence="2 3">LHW51113</strain>
    </source>
</reference>
<keyword evidence="3" id="KW-1185">Reference proteome</keyword>
<keyword evidence="1" id="KW-0812">Transmembrane</keyword>
<feature type="transmembrane region" description="Helical" evidence="1">
    <location>
        <begin position="144"/>
        <end position="163"/>
    </location>
</feature>
<feature type="transmembrane region" description="Helical" evidence="1">
    <location>
        <begin position="24"/>
        <end position="43"/>
    </location>
</feature>
<evidence type="ECO:0000313" key="2">
    <source>
        <dbReference type="EMBL" id="RVW02908.1"/>
    </source>
</evidence>
<feature type="transmembrane region" description="Helical" evidence="1">
    <location>
        <begin position="55"/>
        <end position="77"/>
    </location>
</feature>
<feature type="transmembrane region" description="Helical" evidence="1">
    <location>
        <begin position="112"/>
        <end position="132"/>
    </location>
</feature>